<name>A0A2U9CKJ6_SCOMX</name>
<keyword evidence="2" id="KW-1185">Reference proteome</keyword>
<keyword evidence="1" id="KW-0675">Receptor</keyword>
<reference evidence="1 2" key="1">
    <citation type="submission" date="2017-12" db="EMBL/GenBank/DDBJ databases">
        <title>Integrating genomic resources of turbot (Scophthalmus maximus) in depth evaluation of genetic and physical mapping variation across individuals.</title>
        <authorList>
            <person name="Martinez P."/>
        </authorList>
    </citation>
    <scope>NUCLEOTIDE SEQUENCE [LARGE SCALE GENOMIC DNA]</scope>
</reference>
<evidence type="ECO:0000313" key="1">
    <source>
        <dbReference type="EMBL" id="AWP15282.1"/>
    </source>
</evidence>
<sequence length="51" mass="5567">MRCGARTHGQGGRVPRSSPEMRTVSWLLLFLLVDIGVAQETNLLATGLNED</sequence>
<dbReference type="AlphaFoldDB" id="A0A2U9CKJ6"/>
<organism evidence="1 2">
    <name type="scientific">Scophthalmus maximus</name>
    <name type="common">Turbot</name>
    <name type="synonym">Psetta maxima</name>
    <dbReference type="NCBI Taxonomy" id="52904"/>
    <lineage>
        <taxon>Eukaryota</taxon>
        <taxon>Metazoa</taxon>
        <taxon>Chordata</taxon>
        <taxon>Craniata</taxon>
        <taxon>Vertebrata</taxon>
        <taxon>Euteleostomi</taxon>
        <taxon>Actinopterygii</taxon>
        <taxon>Neopterygii</taxon>
        <taxon>Teleostei</taxon>
        <taxon>Neoteleostei</taxon>
        <taxon>Acanthomorphata</taxon>
        <taxon>Carangaria</taxon>
        <taxon>Pleuronectiformes</taxon>
        <taxon>Pleuronectoidei</taxon>
        <taxon>Scophthalmidae</taxon>
        <taxon>Scophthalmus</taxon>
    </lineage>
</organism>
<proteinExistence type="predicted"/>
<accession>A0A2U9CKJ6</accession>
<dbReference type="Proteomes" id="UP000246464">
    <property type="component" value="Chromosome 16"/>
</dbReference>
<protein>
    <submittedName>
        <fullName evidence="1">Putative netrin receptor UNC5C-like</fullName>
    </submittedName>
</protein>
<dbReference type="EMBL" id="CP026258">
    <property type="protein sequence ID" value="AWP15282.1"/>
    <property type="molecule type" value="Genomic_DNA"/>
</dbReference>
<gene>
    <name evidence="1" type="ORF">SMAX5B_003550</name>
</gene>
<evidence type="ECO:0000313" key="2">
    <source>
        <dbReference type="Proteomes" id="UP000246464"/>
    </source>
</evidence>